<protein>
    <submittedName>
        <fullName evidence="2">Uncharacterized protein</fullName>
    </submittedName>
</protein>
<dbReference type="Proteomes" id="UP000027093">
    <property type="component" value="Chromosome"/>
</dbReference>
<accession>A0A060HLP4</accession>
<dbReference type="KEGG" id="nvn:NVIE_003110"/>
<feature type="transmembrane region" description="Helical" evidence="1">
    <location>
        <begin position="170"/>
        <end position="192"/>
    </location>
</feature>
<feature type="transmembrane region" description="Helical" evidence="1">
    <location>
        <begin position="111"/>
        <end position="131"/>
    </location>
</feature>
<feature type="transmembrane region" description="Helical" evidence="1">
    <location>
        <begin position="47"/>
        <end position="65"/>
    </location>
</feature>
<proteinExistence type="predicted"/>
<name>A0A060HLP4_9ARCH</name>
<evidence type="ECO:0000256" key="1">
    <source>
        <dbReference type="SAM" id="Phobius"/>
    </source>
</evidence>
<dbReference type="HOGENOM" id="CLU_1393620_0_0_2"/>
<keyword evidence="1" id="KW-0472">Membrane</keyword>
<organism evidence="2 3">
    <name type="scientific">Nitrososphaera viennensis EN76</name>
    <dbReference type="NCBI Taxonomy" id="926571"/>
    <lineage>
        <taxon>Archaea</taxon>
        <taxon>Nitrososphaerota</taxon>
        <taxon>Nitrososphaeria</taxon>
        <taxon>Nitrososphaerales</taxon>
        <taxon>Nitrososphaeraceae</taxon>
        <taxon>Nitrososphaera</taxon>
    </lineage>
</organism>
<dbReference type="EMBL" id="CP007536">
    <property type="protein sequence ID" value="AIC14501.1"/>
    <property type="molecule type" value="Genomic_DNA"/>
</dbReference>
<sequence>MSRPYRVLENSALQTRRAFGVLFVAVSAAVGAGSVLSELAATNSMSAYWYAVIWGGSFGAVLAAAGPRFRKAIPAIRGRMKNSIKWSTSAKAINGISWAGPFAAISAFPSLYQYLILLGIGLGNLSTYIMMRKYSGQNNTEQLLVGAISLVALPVAFVIDSSLFATHQDVAVMVSRILIAIAYAVGGAYALLSRR</sequence>
<reference evidence="2 3" key="1">
    <citation type="journal article" date="2014" name="Int. J. Syst. Evol. Microbiol.">
        <title>Nitrososphaera viennensis gen. nov., sp. nov., an aerobic and mesophilic, ammonia-oxidizing archaeon from soil and a member of the archaeal phylum Thaumarchaeota.</title>
        <authorList>
            <person name="Stieglmeier M."/>
            <person name="Klingl A."/>
            <person name="Alves R.J."/>
            <person name="Rittmann S.K."/>
            <person name="Melcher M."/>
            <person name="Leisch N."/>
            <person name="Schleper C."/>
        </authorList>
    </citation>
    <scope>NUCLEOTIDE SEQUENCE [LARGE SCALE GENOMIC DNA]</scope>
    <source>
        <strain evidence="2">EN76</strain>
    </source>
</reference>
<evidence type="ECO:0000313" key="2">
    <source>
        <dbReference type="EMBL" id="AIC14501.1"/>
    </source>
</evidence>
<keyword evidence="3" id="KW-1185">Reference proteome</keyword>
<dbReference type="AlphaFoldDB" id="A0A060HLP4"/>
<evidence type="ECO:0000313" key="3">
    <source>
        <dbReference type="Proteomes" id="UP000027093"/>
    </source>
</evidence>
<gene>
    <name evidence="2" type="ORF">NVIE_003110</name>
</gene>
<keyword evidence="1" id="KW-0812">Transmembrane</keyword>
<feature type="transmembrane region" description="Helical" evidence="1">
    <location>
        <begin position="86"/>
        <end position="105"/>
    </location>
</feature>
<dbReference type="STRING" id="926571.NVIE_003110"/>
<feature type="transmembrane region" description="Helical" evidence="1">
    <location>
        <begin position="143"/>
        <end position="164"/>
    </location>
</feature>
<keyword evidence="1" id="KW-1133">Transmembrane helix</keyword>